<sequence length="109" mass="12349">KICGPLDSLISTTLITWSAVWGSCLKFDSSPVMGTSRMVVAGRFWDDLDRSGEMSANAGTLKFRELTDSDLCTALTDCCRLCMHHIKWNLFFHSELFEIPKYELELSSY</sequence>
<protein>
    <submittedName>
        <fullName evidence="1">Uncharacterized protein</fullName>
    </submittedName>
</protein>
<evidence type="ECO:0000313" key="2">
    <source>
        <dbReference type="Proteomes" id="UP000499080"/>
    </source>
</evidence>
<feature type="non-terminal residue" evidence="1">
    <location>
        <position position="1"/>
    </location>
</feature>
<keyword evidence="2" id="KW-1185">Reference proteome</keyword>
<proteinExistence type="predicted"/>
<dbReference type="AlphaFoldDB" id="A0A4Y2TKY9"/>
<reference evidence="1 2" key="1">
    <citation type="journal article" date="2019" name="Sci. Rep.">
        <title>Orb-weaving spider Araneus ventricosus genome elucidates the spidroin gene catalogue.</title>
        <authorList>
            <person name="Kono N."/>
            <person name="Nakamura H."/>
            <person name="Ohtoshi R."/>
            <person name="Moran D.A.P."/>
            <person name="Shinohara A."/>
            <person name="Yoshida Y."/>
            <person name="Fujiwara M."/>
            <person name="Mori M."/>
            <person name="Tomita M."/>
            <person name="Arakawa K."/>
        </authorList>
    </citation>
    <scope>NUCLEOTIDE SEQUENCE [LARGE SCALE GENOMIC DNA]</scope>
</reference>
<evidence type="ECO:0000313" key="1">
    <source>
        <dbReference type="EMBL" id="GBO00107.1"/>
    </source>
</evidence>
<dbReference type="Proteomes" id="UP000499080">
    <property type="component" value="Unassembled WGS sequence"/>
</dbReference>
<name>A0A4Y2TKY9_ARAVE</name>
<organism evidence="1 2">
    <name type="scientific">Araneus ventricosus</name>
    <name type="common">Orbweaver spider</name>
    <name type="synonym">Epeira ventricosa</name>
    <dbReference type="NCBI Taxonomy" id="182803"/>
    <lineage>
        <taxon>Eukaryota</taxon>
        <taxon>Metazoa</taxon>
        <taxon>Ecdysozoa</taxon>
        <taxon>Arthropoda</taxon>
        <taxon>Chelicerata</taxon>
        <taxon>Arachnida</taxon>
        <taxon>Araneae</taxon>
        <taxon>Araneomorphae</taxon>
        <taxon>Entelegynae</taxon>
        <taxon>Araneoidea</taxon>
        <taxon>Araneidae</taxon>
        <taxon>Araneus</taxon>
    </lineage>
</organism>
<gene>
    <name evidence="1" type="ORF">AVEN_265418_1</name>
</gene>
<dbReference type="EMBL" id="BGPR01028752">
    <property type="protein sequence ID" value="GBO00107.1"/>
    <property type="molecule type" value="Genomic_DNA"/>
</dbReference>
<accession>A0A4Y2TKY9</accession>
<comment type="caution">
    <text evidence="1">The sequence shown here is derived from an EMBL/GenBank/DDBJ whole genome shotgun (WGS) entry which is preliminary data.</text>
</comment>